<organism evidence="2 3">
    <name type="scientific">Cucumis melo</name>
    <name type="common">Muskmelon</name>
    <dbReference type="NCBI Taxonomy" id="3656"/>
    <lineage>
        <taxon>Eukaryota</taxon>
        <taxon>Viridiplantae</taxon>
        <taxon>Streptophyta</taxon>
        <taxon>Embryophyta</taxon>
        <taxon>Tracheophyta</taxon>
        <taxon>Spermatophyta</taxon>
        <taxon>Magnoliopsida</taxon>
        <taxon>eudicotyledons</taxon>
        <taxon>Gunneridae</taxon>
        <taxon>Pentapetalae</taxon>
        <taxon>rosids</taxon>
        <taxon>fabids</taxon>
        <taxon>Cucurbitales</taxon>
        <taxon>Cucurbitaceae</taxon>
        <taxon>Benincaseae</taxon>
        <taxon>Cucumis</taxon>
    </lineage>
</organism>
<dbReference type="RefSeq" id="XP_016899852.2">
    <property type="nucleotide sequence ID" value="XM_017044363.2"/>
</dbReference>
<evidence type="ECO:0000313" key="3">
    <source>
        <dbReference type="RefSeq" id="XP_016899852.2"/>
    </source>
</evidence>
<keyword evidence="2" id="KW-1185">Reference proteome</keyword>
<proteinExistence type="predicted"/>
<name>A0A1S4DV38_CUCME</name>
<reference evidence="3" key="1">
    <citation type="submission" date="2025-08" db="UniProtKB">
        <authorList>
            <consortium name="RefSeq"/>
        </authorList>
    </citation>
    <scope>IDENTIFICATION</scope>
    <source>
        <tissue evidence="3">Stem</tissue>
    </source>
</reference>
<protein>
    <submittedName>
        <fullName evidence="3">Uncharacterized mitochondrial protein AtMg00820-like</fullName>
    </submittedName>
</protein>
<dbReference type="Proteomes" id="UP001652600">
    <property type="component" value="Chromosome 7"/>
</dbReference>
<dbReference type="GeneID" id="107990684"/>
<evidence type="ECO:0000259" key="1">
    <source>
        <dbReference type="Pfam" id="PF07727"/>
    </source>
</evidence>
<accession>A0A1S4DV38</accession>
<feature type="domain" description="Reverse transcriptase Ty1/copia-type" evidence="1">
    <location>
        <begin position="74"/>
        <end position="138"/>
    </location>
</feature>
<dbReference type="KEGG" id="cmo:107990684"/>
<gene>
    <name evidence="3" type="primary">LOC107990684</name>
</gene>
<dbReference type="Pfam" id="PF07727">
    <property type="entry name" value="RVT_2"/>
    <property type="match status" value="1"/>
</dbReference>
<dbReference type="InParanoid" id="A0A1S4DV38"/>
<dbReference type="AlphaFoldDB" id="A0A1S4DV38"/>
<dbReference type="InterPro" id="IPR013103">
    <property type="entry name" value="RVT_2"/>
</dbReference>
<evidence type="ECO:0000313" key="2">
    <source>
        <dbReference type="Proteomes" id="UP001652600"/>
    </source>
</evidence>
<sequence length="138" mass="15589">MPSAHVKKNHLASCMIGDPSAGMQTRRKDKIDYLKMVADLCYICTIEPSTVDSALKDEYWLNAMQEELLQFRRNNVWTLVSKPEGVNVIGTKWIFKNKTDETGCATKNKARLVAQGYTQVEGVDFDETFALIARLEAI</sequence>